<dbReference type="SUPFAM" id="SSF103511">
    <property type="entry name" value="Chlorophyll a-b binding protein"/>
    <property type="match status" value="1"/>
</dbReference>
<gene>
    <name evidence="3" type="ORF">EU93_0029</name>
</gene>
<reference evidence="4" key="1">
    <citation type="journal article" date="2014" name="Sci. Data">
        <title>Genomes of diverse isolates of the marine cyanobacterium Prochlorococcus.</title>
        <authorList>
            <person name="Biller S."/>
            <person name="Berube P."/>
            <person name="Thompson J."/>
            <person name="Kelly L."/>
            <person name="Roggensack S."/>
            <person name="Awad L."/>
            <person name="Roache-Johnson K."/>
            <person name="Ding H."/>
            <person name="Giovannoni S.J."/>
            <person name="Moore L.R."/>
            <person name="Chisholm S.W."/>
        </authorList>
    </citation>
    <scope>NUCLEOTIDE SEQUENCE [LARGE SCALE GENOMIC DNA]</scope>
</reference>
<name>A0A0A1ZWP8_PROMR</name>
<organism evidence="3 4">
    <name type="scientific">Prochlorococcus marinus str. MIT 9116</name>
    <dbReference type="NCBI Taxonomy" id="167544"/>
    <lineage>
        <taxon>Bacteria</taxon>
        <taxon>Bacillati</taxon>
        <taxon>Cyanobacteriota</taxon>
        <taxon>Cyanophyceae</taxon>
        <taxon>Synechococcales</taxon>
        <taxon>Prochlorococcaceae</taxon>
        <taxon>Prochlorococcus</taxon>
    </lineage>
</organism>
<feature type="compositionally biased region" description="Polar residues" evidence="1">
    <location>
        <begin position="1"/>
        <end position="18"/>
    </location>
</feature>
<proteinExistence type="predicted"/>
<keyword evidence="2" id="KW-0812">Transmembrane</keyword>
<sequence>MSNSEITTESGGRQNMFPSETRPYIDETVSYDGYPQNAEKVNGRWAMIGFVALLGAYITTGQIIPGIF</sequence>
<evidence type="ECO:0000256" key="1">
    <source>
        <dbReference type="SAM" id="MobiDB-lite"/>
    </source>
</evidence>
<dbReference type="EMBL" id="JNAJ01000001">
    <property type="protein sequence ID" value="KGF93835.1"/>
    <property type="molecule type" value="Genomic_DNA"/>
</dbReference>
<evidence type="ECO:0000313" key="4">
    <source>
        <dbReference type="Proteomes" id="UP000030491"/>
    </source>
</evidence>
<evidence type="ECO:0000256" key="2">
    <source>
        <dbReference type="SAM" id="Phobius"/>
    </source>
</evidence>
<feature type="transmembrane region" description="Helical" evidence="2">
    <location>
        <begin position="45"/>
        <end position="64"/>
    </location>
</feature>
<feature type="region of interest" description="Disordered" evidence="1">
    <location>
        <begin position="1"/>
        <end position="20"/>
    </location>
</feature>
<dbReference type="RefSeq" id="WP_032512820.1">
    <property type="nucleotide sequence ID" value="NZ_JNAJ01000001.1"/>
</dbReference>
<keyword evidence="2" id="KW-1133">Transmembrane helix</keyword>
<protein>
    <submittedName>
        <fullName evidence="3">Putative high light inducible protein</fullName>
    </submittedName>
</protein>
<dbReference type="OrthoDB" id="488598at2"/>
<comment type="caution">
    <text evidence="3">The sequence shown here is derived from an EMBL/GenBank/DDBJ whole genome shotgun (WGS) entry which is preliminary data.</text>
</comment>
<accession>A0A0A1ZWP8</accession>
<dbReference type="AlphaFoldDB" id="A0A0A1ZWP8"/>
<evidence type="ECO:0000313" key="3">
    <source>
        <dbReference type="EMBL" id="KGF93835.1"/>
    </source>
</evidence>
<keyword evidence="2" id="KW-0472">Membrane</keyword>
<dbReference type="Proteomes" id="UP000030491">
    <property type="component" value="Unassembled WGS sequence"/>
</dbReference>